<proteinExistence type="predicted"/>
<dbReference type="Proteomes" id="UP000887580">
    <property type="component" value="Unplaced"/>
</dbReference>
<reference evidence="2" key="1">
    <citation type="submission" date="2022-11" db="UniProtKB">
        <authorList>
            <consortium name="WormBaseParasite"/>
        </authorList>
    </citation>
    <scope>IDENTIFICATION</scope>
</reference>
<evidence type="ECO:0000313" key="1">
    <source>
        <dbReference type="Proteomes" id="UP000887580"/>
    </source>
</evidence>
<sequence length="523" mass="59655">MNTSPLLTLPFLSSSATKSACLIGFIDGENAQLYITIVHGSCGRIISTVQSYACQSFFSTLIPKIFNSKHFKAVIITTCNVVSTDFPSNLQFKKAIKEKLDQMGIINYYITKENFIRSQCLIAANLTVKIDRIVLIVMGVDDNVAVTELRYTQNGYKILRRDRFVTTLKQRIKNPDSICKRIYSLCKPKRIILCSGSFASSTPPKYLKSMLKPSNRLTVVDRQNFIDVSIIETFKMFNDNKYVKYRILPTCSHEYHLGFKYGSTCHRKIVAAFGETLPFMKAVCIPKSCLDFYIGYVDSSINETFYTEWFSLDNDAHRYELILKVNEGNFPSYEVKPIIFDSIKNMPGKLTSDLNGIPVIGFYDDSSVICVCQNDEYTFLNVWNGIFGNQLLIAFDEVKPKLFNEAAESHRRKPSFVVSDLISIMSRSPEEQINKWQFKVTRDAKNPILIEFDCYGGIKKAATPAFLMAMLLKEHLKAIKYETGENPTEIGFYFINQTETERIKKQIKESCRLLKIGCIFVNA</sequence>
<evidence type="ECO:0000313" key="2">
    <source>
        <dbReference type="WBParaSite" id="PS1159_v2.g13228.t1"/>
    </source>
</evidence>
<dbReference type="WBParaSite" id="PS1159_v2.g13228.t1">
    <property type="protein sequence ID" value="PS1159_v2.g13228.t1"/>
    <property type="gene ID" value="PS1159_v2.g13228"/>
</dbReference>
<name>A0AC35F367_9BILA</name>
<protein>
    <submittedName>
        <fullName evidence="2">Uncharacterized protein</fullName>
    </submittedName>
</protein>
<accession>A0AC35F367</accession>
<organism evidence="1 2">
    <name type="scientific">Panagrolaimus sp. PS1159</name>
    <dbReference type="NCBI Taxonomy" id="55785"/>
    <lineage>
        <taxon>Eukaryota</taxon>
        <taxon>Metazoa</taxon>
        <taxon>Ecdysozoa</taxon>
        <taxon>Nematoda</taxon>
        <taxon>Chromadorea</taxon>
        <taxon>Rhabditida</taxon>
        <taxon>Tylenchina</taxon>
        <taxon>Panagrolaimomorpha</taxon>
        <taxon>Panagrolaimoidea</taxon>
        <taxon>Panagrolaimidae</taxon>
        <taxon>Panagrolaimus</taxon>
    </lineage>
</organism>